<evidence type="ECO:0000313" key="2">
    <source>
        <dbReference type="Proteomes" id="UP000054995"/>
    </source>
</evidence>
<accession>A0A0V1DM48</accession>
<evidence type="ECO:0000313" key="1">
    <source>
        <dbReference type="EMBL" id="KRY62210.1"/>
    </source>
</evidence>
<dbReference type="EMBL" id="JYDT01003658">
    <property type="protein sequence ID" value="KRY62210.1"/>
    <property type="molecule type" value="Genomic_DNA"/>
</dbReference>
<dbReference type="AlphaFoldDB" id="A0A0V1DM48"/>
<keyword evidence="2" id="KW-1185">Reference proteome</keyword>
<organism evidence="1 2">
    <name type="scientific">Trichinella pseudospiralis</name>
    <name type="common">Parasitic roundworm</name>
    <dbReference type="NCBI Taxonomy" id="6337"/>
    <lineage>
        <taxon>Eukaryota</taxon>
        <taxon>Metazoa</taxon>
        <taxon>Ecdysozoa</taxon>
        <taxon>Nematoda</taxon>
        <taxon>Enoplea</taxon>
        <taxon>Dorylaimia</taxon>
        <taxon>Trichinellida</taxon>
        <taxon>Trichinellidae</taxon>
        <taxon>Trichinella</taxon>
    </lineage>
</organism>
<sequence length="32" mass="3647">MARNCSTPPEVNQYMHVVSKESFITCPFTCLL</sequence>
<proteinExistence type="predicted"/>
<gene>
    <name evidence="1" type="ORF">T4D_13888</name>
</gene>
<protein>
    <submittedName>
        <fullName evidence="1">Uncharacterized protein</fullName>
    </submittedName>
</protein>
<reference evidence="1 2" key="1">
    <citation type="submission" date="2015-01" db="EMBL/GenBank/DDBJ databases">
        <title>Evolution of Trichinella species and genotypes.</title>
        <authorList>
            <person name="Korhonen P.K."/>
            <person name="Edoardo P."/>
            <person name="Giuseppe L.R."/>
            <person name="Gasser R.B."/>
        </authorList>
    </citation>
    <scope>NUCLEOTIDE SEQUENCE [LARGE SCALE GENOMIC DNA]</scope>
    <source>
        <strain evidence="1">ISS470</strain>
    </source>
</reference>
<name>A0A0V1DM48_TRIPS</name>
<dbReference type="Proteomes" id="UP000054995">
    <property type="component" value="Unassembled WGS sequence"/>
</dbReference>
<comment type="caution">
    <text evidence="1">The sequence shown here is derived from an EMBL/GenBank/DDBJ whole genome shotgun (WGS) entry which is preliminary data.</text>
</comment>